<dbReference type="InterPro" id="IPR050706">
    <property type="entry name" value="Cyclic-di-GMP_PDE-like"/>
</dbReference>
<dbReference type="AlphaFoldDB" id="A0A1I0EJQ2"/>
<dbReference type="PANTHER" id="PTHR33121:SF70">
    <property type="entry name" value="SIGNALING PROTEIN YKOW"/>
    <property type="match status" value="1"/>
</dbReference>
<dbReference type="CDD" id="cd01948">
    <property type="entry name" value="EAL"/>
    <property type="match status" value="1"/>
</dbReference>
<dbReference type="Gene3D" id="3.20.20.450">
    <property type="entry name" value="EAL domain"/>
    <property type="match status" value="1"/>
</dbReference>
<evidence type="ECO:0000256" key="1">
    <source>
        <dbReference type="SAM" id="Coils"/>
    </source>
</evidence>
<dbReference type="SUPFAM" id="SSF141868">
    <property type="entry name" value="EAL domain-like"/>
    <property type="match status" value="1"/>
</dbReference>
<evidence type="ECO:0000313" key="4">
    <source>
        <dbReference type="EMBL" id="SET45400.1"/>
    </source>
</evidence>
<protein>
    <submittedName>
        <fullName evidence="4">Diguanylate cyclase/phosphodiesterase</fullName>
    </submittedName>
</protein>
<dbReference type="STRING" id="430453.SAMN04487962_11012"/>
<proteinExistence type="predicted"/>
<dbReference type="InterPro" id="IPR029787">
    <property type="entry name" value="Nucleotide_cyclase"/>
</dbReference>
<dbReference type="EMBL" id="FOHZ01000010">
    <property type="protein sequence ID" value="SET45400.1"/>
    <property type="molecule type" value="Genomic_DNA"/>
</dbReference>
<dbReference type="SUPFAM" id="SSF55785">
    <property type="entry name" value="PYP-like sensor domain (PAS domain)"/>
    <property type="match status" value="1"/>
</dbReference>
<dbReference type="Pfam" id="PF08447">
    <property type="entry name" value="PAS_3"/>
    <property type="match status" value="1"/>
</dbReference>
<evidence type="ECO:0000259" key="2">
    <source>
        <dbReference type="PROSITE" id="PS50883"/>
    </source>
</evidence>
<name>A0A1I0EJQ2_9GAMM</name>
<dbReference type="Pfam" id="PF00990">
    <property type="entry name" value="GGDEF"/>
    <property type="match status" value="1"/>
</dbReference>
<dbReference type="CDD" id="cd00130">
    <property type="entry name" value="PAS"/>
    <property type="match status" value="1"/>
</dbReference>
<accession>A0A1I0EJQ2</accession>
<dbReference type="InterPro" id="IPR001633">
    <property type="entry name" value="EAL_dom"/>
</dbReference>
<organism evidence="4 5">
    <name type="scientific">Marinobacter segnicrescens</name>
    <dbReference type="NCBI Taxonomy" id="430453"/>
    <lineage>
        <taxon>Bacteria</taxon>
        <taxon>Pseudomonadati</taxon>
        <taxon>Pseudomonadota</taxon>
        <taxon>Gammaproteobacteria</taxon>
        <taxon>Pseudomonadales</taxon>
        <taxon>Marinobacteraceae</taxon>
        <taxon>Marinobacter</taxon>
    </lineage>
</organism>
<dbReference type="Gene3D" id="3.30.450.20">
    <property type="entry name" value="PAS domain"/>
    <property type="match status" value="1"/>
</dbReference>
<evidence type="ECO:0000313" key="5">
    <source>
        <dbReference type="Proteomes" id="UP000198762"/>
    </source>
</evidence>
<dbReference type="OrthoDB" id="9805474at2"/>
<dbReference type="InterPro" id="IPR035965">
    <property type="entry name" value="PAS-like_dom_sf"/>
</dbReference>
<dbReference type="SMART" id="SM00052">
    <property type="entry name" value="EAL"/>
    <property type="match status" value="1"/>
</dbReference>
<reference evidence="5" key="1">
    <citation type="submission" date="2016-10" db="EMBL/GenBank/DDBJ databases">
        <authorList>
            <person name="Varghese N."/>
            <person name="Submissions S."/>
        </authorList>
    </citation>
    <scope>NUCLEOTIDE SEQUENCE [LARGE SCALE GENOMIC DNA]</scope>
    <source>
        <strain evidence="5">CGMCC 1.6489</strain>
    </source>
</reference>
<dbReference type="InterPro" id="IPR013655">
    <property type="entry name" value="PAS_fold_3"/>
</dbReference>
<feature type="domain" description="GGDEF" evidence="3">
    <location>
        <begin position="223"/>
        <end position="356"/>
    </location>
</feature>
<dbReference type="SUPFAM" id="SSF55073">
    <property type="entry name" value="Nucleotide cyclase"/>
    <property type="match status" value="1"/>
</dbReference>
<dbReference type="InterPro" id="IPR043128">
    <property type="entry name" value="Rev_trsase/Diguanyl_cyclase"/>
</dbReference>
<evidence type="ECO:0000259" key="3">
    <source>
        <dbReference type="PROSITE" id="PS50887"/>
    </source>
</evidence>
<dbReference type="Gene3D" id="3.30.70.270">
    <property type="match status" value="1"/>
</dbReference>
<feature type="coiled-coil region" evidence="1">
    <location>
        <begin position="51"/>
        <end position="78"/>
    </location>
</feature>
<sequence>MSDSERRLRARINEIADQLCQAIDGRYDFHLSTDSEDLDVQKLSVLSNFVLESVRRNIRELERARDQLEEKVQERTRRLDLIIQGANDGVWEWDFEEDQLQVSDRWLAMSGCQELGHRFRPSEWVMRMHPQDRGPFSEAMLNHANGLSERFSCEFRLQDGRGGYRWMVARGICEMDPVTGSPRRMSGTQADMTEQKFVDSTTRLPNAEYLDLVLQQRLAEGSGQVGLLVVVFSNLALVRDSLTPAEERALVREVRQRLHRCLRPGELVALLADNTPAVLVHDADEDGLRTRARELMQQFDESLLLNERRVWLSLVVGAIPGEDGRFIGSADMLQATRTMLRRVRNAATGSFLVYQDEMRQRNRERLDAEQSLRSALRHDWVEPFLQPLVNLQTGEVDAFEALCRIRHPDLGLISPGLFIPVAEETGLIGALSDAMLIKTLPLMNDPLLTQVYGEHFSVSLNLSPAQLHDPAMADHLIRELHRAGVDPRRLKVEITETAVMADASIAMVVMKELRRAGISVALDDFGAGYSSLGYLRQLPLDQLKIDRSLVSGIDSDSEKRAIMEMILTLCERLSLSVVVEGIENERELSCLVGMGAHIGQGFLFSRPLPRDELVAQVPRRGILALAGGQ</sequence>
<dbReference type="InterPro" id="IPR000160">
    <property type="entry name" value="GGDEF_dom"/>
</dbReference>
<gene>
    <name evidence="4" type="ORF">SAMN04487962_11012</name>
</gene>
<dbReference type="SMART" id="SM00267">
    <property type="entry name" value="GGDEF"/>
    <property type="match status" value="1"/>
</dbReference>
<dbReference type="Pfam" id="PF00563">
    <property type="entry name" value="EAL"/>
    <property type="match status" value="1"/>
</dbReference>
<dbReference type="PROSITE" id="PS50887">
    <property type="entry name" value="GGDEF"/>
    <property type="match status" value="1"/>
</dbReference>
<dbReference type="RefSeq" id="WP_091851896.1">
    <property type="nucleotide sequence ID" value="NZ_FOHZ01000010.1"/>
</dbReference>
<dbReference type="PROSITE" id="PS50883">
    <property type="entry name" value="EAL"/>
    <property type="match status" value="1"/>
</dbReference>
<dbReference type="Proteomes" id="UP000198762">
    <property type="component" value="Unassembled WGS sequence"/>
</dbReference>
<feature type="domain" description="EAL" evidence="2">
    <location>
        <begin position="365"/>
        <end position="621"/>
    </location>
</feature>
<keyword evidence="5" id="KW-1185">Reference proteome</keyword>
<dbReference type="PANTHER" id="PTHR33121">
    <property type="entry name" value="CYCLIC DI-GMP PHOSPHODIESTERASE PDEF"/>
    <property type="match status" value="1"/>
</dbReference>
<keyword evidence="1" id="KW-0175">Coiled coil</keyword>
<dbReference type="InterPro" id="IPR000014">
    <property type="entry name" value="PAS"/>
</dbReference>
<dbReference type="InterPro" id="IPR035919">
    <property type="entry name" value="EAL_sf"/>
</dbReference>
<dbReference type="GO" id="GO:0071111">
    <property type="term" value="F:cyclic-guanylate-specific phosphodiesterase activity"/>
    <property type="evidence" value="ECO:0007669"/>
    <property type="project" value="InterPro"/>
</dbReference>